<dbReference type="PANTHER" id="PTHR36843:SF1">
    <property type="entry name" value="COPROHEME DECARBOXYLASE"/>
    <property type="match status" value="1"/>
</dbReference>
<dbReference type="Gene3D" id="3.30.70.1030">
    <property type="entry name" value="Apc35880, domain 1"/>
    <property type="match status" value="2"/>
</dbReference>
<evidence type="ECO:0000256" key="8">
    <source>
        <dbReference type="ARBA" id="ARBA00049896"/>
    </source>
</evidence>
<dbReference type="Pfam" id="PF06778">
    <property type="entry name" value="Chlor_dismutase"/>
    <property type="match status" value="1"/>
</dbReference>
<keyword evidence="12" id="KW-1185">Reference proteome</keyword>
<proteinExistence type="predicted"/>
<evidence type="ECO:0000256" key="1">
    <source>
        <dbReference type="ARBA" id="ARBA00014413"/>
    </source>
</evidence>
<dbReference type="InterPro" id="IPR011008">
    <property type="entry name" value="Dimeric_a/b-barrel"/>
</dbReference>
<keyword evidence="3" id="KW-0479">Metal-binding</keyword>
<dbReference type="Proteomes" id="UP000255367">
    <property type="component" value="Unassembled WGS sequence"/>
</dbReference>
<dbReference type="SUPFAM" id="SSF54909">
    <property type="entry name" value="Dimeric alpha+beta barrel"/>
    <property type="match status" value="1"/>
</dbReference>
<evidence type="ECO:0000313" key="11">
    <source>
        <dbReference type="EMBL" id="SUP42675.1"/>
    </source>
</evidence>
<evidence type="ECO:0000256" key="2">
    <source>
        <dbReference type="ARBA" id="ARBA00022617"/>
    </source>
</evidence>
<organism evidence="11 12">
    <name type="scientific">Veillonella criceti</name>
    <dbReference type="NCBI Taxonomy" id="103891"/>
    <lineage>
        <taxon>Bacteria</taxon>
        <taxon>Bacillati</taxon>
        <taxon>Bacillota</taxon>
        <taxon>Negativicutes</taxon>
        <taxon>Veillonellales</taxon>
        <taxon>Veillonellaceae</taxon>
        <taxon>Veillonella</taxon>
    </lineage>
</organism>
<evidence type="ECO:0000256" key="7">
    <source>
        <dbReference type="ARBA" id="ARBA00030236"/>
    </source>
</evidence>
<dbReference type="GO" id="GO:0046872">
    <property type="term" value="F:metal ion binding"/>
    <property type="evidence" value="ECO:0007669"/>
    <property type="project" value="UniProtKB-KW"/>
</dbReference>
<dbReference type="RefSeq" id="WP_245935689.1">
    <property type="nucleotide sequence ID" value="NZ_UHIO01000001.1"/>
</dbReference>
<dbReference type="EMBL" id="UHIO01000001">
    <property type="protein sequence ID" value="SUP42675.1"/>
    <property type="molecule type" value="Genomic_DNA"/>
</dbReference>
<evidence type="ECO:0000256" key="5">
    <source>
        <dbReference type="ARBA" id="ARBA00023444"/>
    </source>
</evidence>
<evidence type="ECO:0000256" key="9">
    <source>
        <dbReference type="ARBA" id="ARBA00049935"/>
    </source>
</evidence>
<accession>A0A380NJS6</accession>
<keyword evidence="11" id="KW-0575">Peroxidase</keyword>
<dbReference type="NCBIfam" id="NF008913">
    <property type="entry name" value="PRK12276.1"/>
    <property type="match status" value="1"/>
</dbReference>
<dbReference type="PANTHER" id="PTHR36843">
    <property type="entry name" value="HEME-DEPENDENT PEROXIDASE YWFI-RELATED"/>
    <property type="match status" value="1"/>
</dbReference>
<reference evidence="11 12" key="1">
    <citation type="submission" date="2018-06" db="EMBL/GenBank/DDBJ databases">
        <authorList>
            <consortium name="Pathogen Informatics"/>
            <person name="Doyle S."/>
        </authorList>
    </citation>
    <scope>NUCLEOTIDE SEQUENCE [LARGE SCALE GENOMIC DNA]</scope>
    <source>
        <strain evidence="11 12">NCTC12020</strain>
    </source>
</reference>
<dbReference type="GO" id="GO:0004601">
    <property type="term" value="F:peroxidase activity"/>
    <property type="evidence" value="ECO:0007669"/>
    <property type="project" value="UniProtKB-KW"/>
</dbReference>
<protein>
    <recommendedName>
        <fullName evidence="1">Coproheme decarboxylase</fullName>
        <ecNumber evidence="10">1.3.98.5</ecNumber>
    </recommendedName>
    <alternativeName>
        <fullName evidence="6">Coproheme III oxidative decarboxylase</fullName>
    </alternativeName>
    <alternativeName>
        <fullName evidence="7">Hydrogen peroxide-dependent heme synthase</fullName>
    </alternativeName>
</protein>
<evidence type="ECO:0000256" key="10">
    <source>
        <dbReference type="ARBA" id="ARBA00050019"/>
    </source>
</evidence>
<name>A0A380NJS6_9FIRM</name>
<gene>
    <name evidence="11" type="ORF">NCTC12020_00924</name>
</gene>
<comment type="catalytic activity">
    <reaction evidence="8">
        <text>Fe-coproporphyrin III + 2 H2O2 + 2 H(+) = heme b + 2 CO2 + 4 H2O</text>
        <dbReference type="Rhea" id="RHEA:56516"/>
        <dbReference type="ChEBI" id="CHEBI:15377"/>
        <dbReference type="ChEBI" id="CHEBI:15378"/>
        <dbReference type="ChEBI" id="CHEBI:16240"/>
        <dbReference type="ChEBI" id="CHEBI:16526"/>
        <dbReference type="ChEBI" id="CHEBI:60344"/>
        <dbReference type="ChEBI" id="CHEBI:68438"/>
        <dbReference type="EC" id="1.3.98.5"/>
    </reaction>
    <physiologicalReaction direction="left-to-right" evidence="8">
        <dbReference type="Rhea" id="RHEA:56517"/>
    </physiologicalReaction>
</comment>
<evidence type="ECO:0000256" key="6">
    <source>
        <dbReference type="ARBA" id="ARBA00029882"/>
    </source>
</evidence>
<keyword evidence="11" id="KW-0560">Oxidoreductase</keyword>
<sequence length="264" mass="30266">MMSEQHMGQAGHVGHGEAASIDEKAILTYEGWFSIHATYKINFEKWQAWDTERQIKALAEFKAFIAKLEAGHQAETSSYALYNVAGGKGDILIWFLQPTLEEVTAKEIELRKLAIGAVLEPTASFVSVIEVSNYMKTDINHPKVQARLYPHIPRLKYMCFYPMSKRRNLEDNWYMTDRAERGRMMRSHGQIGKKYEETIKEFTTGACGLDDWEWGITLMSDDAVQFKKIVNEMRFDEVSARFGLFGPFTVGTLLDEERLQALFA</sequence>
<comment type="cofactor">
    <cofactor evidence="9">
        <name>Fe-coproporphyrin III</name>
        <dbReference type="ChEBI" id="CHEBI:68438"/>
    </cofactor>
</comment>
<evidence type="ECO:0000313" key="12">
    <source>
        <dbReference type="Proteomes" id="UP000255367"/>
    </source>
</evidence>
<dbReference type="AlphaFoldDB" id="A0A380NJS6"/>
<keyword evidence="2" id="KW-0349">Heme</keyword>
<dbReference type="InterPro" id="IPR010644">
    <property type="entry name" value="ChdC/CLD"/>
</dbReference>
<evidence type="ECO:0000256" key="4">
    <source>
        <dbReference type="ARBA" id="ARBA00023004"/>
    </source>
</evidence>
<dbReference type="GO" id="GO:0020037">
    <property type="term" value="F:heme binding"/>
    <property type="evidence" value="ECO:0007669"/>
    <property type="project" value="InterPro"/>
</dbReference>
<dbReference type="EC" id="1.3.98.5" evidence="10"/>
<evidence type="ECO:0000256" key="3">
    <source>
        <dbReference type="ARBA" id="ARBA00022723"/>
    </source>
</evidence>
<comment type="pathway">
    <text evidence="5">Porphyrin-containing compound metabolism.</text>
</comment>
<keyword evidence="4" id="KW-0408">Iron</keyword>